<dbReference type="Proteomes" id="UP001595975">
    <property type="component" value="Unassembled WGS sequence"/>
</dbReference>
<evidence type="ECO:0000313" key="2">
    <source>
        <dbReference type="EMBL" id="MFC5668320.1"/>
    </source>
</evidence>
<gene>
    <name evidence="2" type="ORF">ACFP3U_35835</name>
</gene>
<dbReference type="Pfam" id="PF04149">
    <property type="entry name" value="DUF397"/>
    <property type="match status" value="1"/>
</dbReference>
<proteinExistence type="predicted"/>
<evidence type="ECO:0000259" key="1">
    <source>
        <dbReference type="Pfam" id="PF04149"/>
    </source>
</evidence>
<dbReference type="EMBL" id="JBHSOF010000092">
    <property type="protein sequence ID" value="MFC5668320.1"/>
    <property type="molecule type" value="Genomic_DNA"/>
</dbReference>
<organism evidence="2 3">
    <name type="scientific">Kitasatospora misakiensis</name>
    <dbReference type="NCBI Taxonomy" id="67330"/>
    <lineage>
        <taxon>Bacteria</taxon>
        <taxon>Bacillati</taxon>
        <taxon>Actinomycetota</taxon>
        <taxon>Actinomycetes</taxon>
        <taxon>Kitasatosporales</taxon>
        <taxon>Streptomycetaceae</taxon>
        <taxon>Kitasatospora</taxon>
    </lineage>
</organism>
<reference evidence="3" key="1">
    <citation type="journal article" date="2019" name="Int. J. Syst. Evol. Microbiol.">
        <title>The Global Catalogue of Microorganisms (GCM) 10K type strain sequencing project: providing services to taxonomists for standard genome sequencing and annotation.</title>
        <authorList>
            <consortium name="The Broad Institute Genomics Platform"/>
            <consortium name="The Broad Institute Genome Sequencing Center for Infectious Disease"/>
            <person name="Wu L."/>
            <person name="Ma J."/>
        </authorList>
    </citation>
    <scope>NUCLEOTIDE SEQUENCE [LARGE SCALE GENOMIC DNA]</scope>
    <source>
        <strain evidence="3">CGMCC 4.1437</strain>
    </source>
</reference>
<dbReference type="InterPro" id="IPR007278">
    <property type="entry name" value="DUF397"/>
</dbReference>
<evidence type="ECO:0000313" key="3">
    <source>
        <dbReference type="Proteomes" id="UP001595975"/>
    </source>
</evidence>
<feature type="domain" description="DUF397" evidence="1">
    <location>
        <begin position="4"/>
        <end position="55"/>
    </location>
</feature>
<dbReference type="RefSeq" id="WP_380229956.1">
    <property type="nucleotide sequence ID" value="NZ_JBHSOF010000092.1"/>
</dbReference>
<name>A0ABW0XJL8_9ACTN</name>
<sequence>MHDLEWRKSSFSASSNECIEVRGRVGAVELRESEDSEVVLRITPTAIADLLHTIKAGDLDHHA</sequence>
<accession>A0ABW0XJL8</accession>
<comment type="caution">
    <text evidence="2">The sequence shown here is derived from an EMBL/GenBank/DDBJ whole genome shotgun (WGS) entry which is preliminary data.</text>
</comment>
<keyword evidence="3" id="KW-1185">Reference proteome</keyword>
<protein>
    <submittedName>
        <fullName evidence="2">DUF397 domain-containing protein</fullName>
    </submittedName>
</protein>